<keyword evidence="1" id="KW-0812">Transmembrane</keyword>
<keyword evidence="1" id="KW-0472">Membrane</keyword>
<dbReference type="AlphaFoldDB" id="A0A5C6EE90"/>
<dbReference type="Proteomes" id="UP000317977">
    <property type="component" value="Unassembled WGS sequence"/>
</dbReference>
<comment type="caution">
    <text evidence="2">The sequence shown here is derived from an EMBL/GenBank/DDBJ whole genome shotgun (WGS) entry which is preliminary data.</text>
</comment>
<organism evidence="2 3">
    <name type="scientific">Rubripirellula reticaptiva</name>
    <dbReference type="NCBI Taxonomy" id="2528013"/>
    <lineage>
        <taxon>Bacteria</taxon>
        <taxon>Pseudomonadati</taxon>
        <taxon>Planctomycetota</taxon>
        <taxon>Planctomycetia</taxon>
        <taxon>Pirellulales</taxon>
        <taxon>Pirellulaceae</taxon>
        <taxon>Rubripirellula</taxon>
    </lineage>
</organism>
<evidence type="ECO:0000256" key="1">
    <source>
        <dbReference type="SAM" id="Phobius"/>
    </source>
</evidence>
<protein>
    <submittedName>
        <fullName evidence="2">Uncharacterized protein</fullName>
    </submittedName>
</protein>
<name>A0A5C6EE90_9BACT</name>
<sequence length="37" mass="3767">MAVVFLDPIGIGNRLSLILAIGAEVGCSVLLIAGLRT</sequence>
<keyword evidence="1" id="KW-1133">Transmembrane helix</keyword>
<keyword evidence="3" id="KW-1185">Reference proteome</keyword>
<evidence type="ECO:0000313" key="3">
    <source>
        <dbReference type="Proteomes" id="UP000317977"/>
    </source>
</evidence>
<proteinExistence type="predicted"/>
<accession>A0A5C6EE90</accession>
<evidence type="ECO:0000313" key="2">
    <source>
        <dbReference type="EMBL" id="TWU46764.1"/>
    </source>
</evidence>
<dbReference type="EMBL" id="SJPX01000006">
    <property type="protein sequence ID" value="TWU46764.1"/>
    <property type="molecule type" value="Genomic_DNA"/>
</dbReference>
<gene>
    <name evidence="2" type="ORF">Poly59_57370</name>
</gene>
<feature type="transmembrane region" description="Helical" evidence="1">
    <location>
        <begin position="15"/>
        <end position="35"/>
    </location>
</feature>
<reference evidence="2 3" key="1">
    <citation type="submission" date="2019-02" db="EMBL/GenBank/DDBJ databases">
        <title>Deep-cultivation of Planctomycetes and their phenomic and genomic characterization uncovers novel biology.</title>
        <authorList>
            <person name="Wiegand S."/>
            <person name="Jogler M."/>
            <person name="Boedeker C."/>
            <person name="Pinto D."/>
            <person name="Vollmers J."/>
            <person name="Rivas-Marin E."/>
            <person name="Kohn T."/>
            <person name="Peeters S.H."/>
            <person name="Heuer A."/>
            <person name="Rast P."/>
            <person name="Oberbeckmann S."/>
            <person name="Bunk B."/>
            <person name="Jeske O."/>
            <person name="Meyerdierks A."/>
            <person name="Storesund J.E."/>
            <person name="Kallscheuer N."/>
            <person name="Luecker S."/>
            <person name="Lage O.M."/>
            <person name="Pohl T."/>
            <person name="Merkel B.J."/>
            <person name="Hornburger P."/>
            <person name="Mueller R.-W."/>
            <person name="Bruemmer F."/>
            <person name="Labrenz M."/>
            <person name="Spormann A.M."/>
            <person name="Op Den Camp H."/>
            <person name="Overmann J."/>
            <person name="Amann R."/>
            <person name="Jetten M.S.M."/>
            <person name="Mascher T."/>
            <person name="Medema M.H."/>
            <person name="Devos D.P."/>
            <person name="Kaster A.-K."/>
            <person name="Ovreas L."/>
            <person name="Rohde M."/>
            <person name="Galperin M.Y."/>
            <person name="Jogler C."/>
        </authorList>
    </citation>
    <scope>NUCLEOTIDE SEQUENCE [LARGE SCALE GENOMIC DNA]</scope>
    <source>
        <strain evidence="2 3">Poly59</strain>
    </source>
</reference>